<evidence type="ECO:0000313" key="1">
    <source>
        <dbReference type="EMBL" id="KWT72973.1"/>
    </source>
</evidence>
<accession>A0A120CYR8</accession>
<dbReference type="Proteomes" id="UP000059074">
    <property type="component" value="Unassembled WGS sequence"/>
</dbReference>
<sequence>MLWLAAGSFGDEGKKTRDQLRGSLGEAWQLGIESCAPGSFSACYESWVSGAA</sequence>
<protein>
    <submittedName>
        <fullName evidence="1">Uncharacterized protein</fullName>
    </submittedName>
</protein>
<comment type="caution">
    <text evidence="1">The sequence shown here is derived from an EMBL/GenBank/DDBJ whole genome shotgun (WGS) entry which is preliminary data.</text>
</comment>
<dbReference type="STRING" id="121290.APY04_0023"/>
<dbReference type="AlphaFoldDB" id="A0A120CYR8"/>
<gene>
    <name evidence="1" type="ORF">APY04_0023</name>
</gene>
<evidence type="ECO:0000313" key="2">
    <source>
        <dbReference type="Proteomes" id="UP000059074"/>
    </source>
</evidence>
<name>A0A120CYR8_HYPSL</name>
<keyword evidence="2" id="KW-1185">Reference proteome</keyword>
<proteinExistence type="predicted"/>
<organism evidence="1 2">
    <name type="scientific">Hyphomicrobium sulfonivorans</name>
    <dbReference type="NCBI Taxonomy" id="121290"/>
    <lineage>
        <taxon>Bacteria</taxon>
        <taxon>Pseudomonadati</taxon>
        <taxon>Pseudomonadota</taxon>
        <taxon>Alphaproteobacteria</taxon>
        <taxon>Hyphomicrobiales</taxon>
        <taxon>Hyphomicrobiaceae</taxon>
        <taxon>Hyphomicrobium</taxon>
    </lineage>
</organism>
<dbReference type="PATRIC" id="fig|121290.4.peg.3296"/>
<dbReference type="EMBL" id="LMTR01000003">
    <property type="protein sequence ID" value="KWT72973.1"/>
    <property type="molecule type" value="Genomic_DNA"/>
</dbReference>
<reference evidence="1 2" key="1">
    <citation type="submission" date="2015-10" db="EMBL/GenBank/DDBJ databases">
        <title>Transcriptomic analysis of a linuron degrading triple-species bacterial consortium.</title>
        <authorList>
            <person name="Albers P."/>
        </authorList>
    </citation>
    <scope>NUCLEOTIDE SEQUENCE [LARGE SCALE GENOMIC DNA]</scope>
    <source>
        <strain evidence="1 2">WDL6</strain>
    </source>
</reference>